<evidence type="ECO:0008006" key="2">
    <source>
        <dbReference type="Google" id="ProtNLM"/>
    </source>
</evidence>
<dbReference type="AlphaFoldDB" id="A0A381NUQ0"/>
<dbReference type="EMBL" id="UINC01000568">
    <property type="protein sequence ID" value="SUZ57618.1"/>
    <property type="molecule type" value="Genomic_DNA"/>
</dbReference>
<dbReference type="SUPFAM" id="SSF48498">
    <property type="entry name" value="Tetracyclin repressor-like, C-terminal domain"/>
    <property type="match status" value="1"/>
</dbReference>
<dbReference type="InterPro" id="IPR036271">
    <property type="entry name" value="Tet_transcr_reg_TetR-rel_C_sf"/>
</dbReference>
<dbReference type="Gene3D" id="1.10.357.10">
    <property type="entry name" value="Tetracycline Repressor, domain 2"/>
    <property type="match status" value="1"/>
</dbReference>
<name>A0A381NUQ0_9ZZZZ</name>
<proteinExistence type="predicted"/>
<gene>
    <name evidence="1" type="ORF">METZ01_LOCUS10472</name>
</gene>
<protein>
    <recommendedName>
        <fullName evidence="2">Tetracyclin repressor-like C-terminal domain-containing protein</fullName>
    </recommendedName>
</protein>
<reference evidence="1" key="1">
    <citation type="submission" date="2018-05" db="EMBL/GenBank/DDBJ databases">
        <authorList>
            <person name="Lanie J.A."/>
            <person name="Ng W.-L."/>
            <person name="Kazmierczak K.M."/>
            <person name="Andrzejewski T.M."/>
            <person name="Davidsen T.M."/>
            <person name="Wayne K.J."/>
            <person name="Tettelin H."/>
            <person name="Glass J.I."/>
            <person name="Rusch D."/>
            <person name="Podicherti R."/>
            <person name="Tsui H.-C.T."/>
            <person name="Winkler M.E."/>
        </authorList>
    </citation>
    <scope>NUCLEOTIDE SEQUENCE</scope>
</reference>
<accession>A0A381NUQ0</accession>
<organism evidence="1">
    <name type="scientific">marine metagenome</name>
    <dbReference type="NCBI Taxonomy" id="408172"/>
    <lineage>
        <taxon>unclassified sequences</taxon>
        <taxon>metagenomes</taxon>
        <taxon>ecological metagenomes</taxon>
    </lineage>
</organism>
<sequence>MAGIAAHVGCSLSTLYDLAPSRDELVLTVIDRNLRRIGRQAIGAIDPDTEPLAAIRAYLVAANLAVAATTPAFARDQAATPATHRLATAHSDYLVAVTRTLLDLAVERGDIATTDTAAVARVVAGLGALFVLPENLEAIESTPKEAADAMVDVILRGLTAGR</sequence>
<evidence type="ECO:0000313" key="1">
    <source>
        <dbReference type="EMBL" id="SUZ57618.1"/>
    </source>
</evidence>